<sequence>MLPRQQHVLNALATCAGICDQYAASALLDPVPTTYQRSYRLSRDCADVCRLTAAFVAREAEHMPQLLRTCAELCQACAAACAQFDTIQHRLCAEACRRCEDACRVALI</sequence>
<dbReference type="EMBL" id="JAWDJT010000020">
    <property type="protein sequence ID" value="MDU0372828.1"/>
    <property type="molecule type" value="Genomic_DNA"/>
</dbReference>
<evidence type="ECO:0000313" key="2">
    <source>
        <dbReference type="Proteomes" id="UP001250698"/>
    </source>
</evidence>
<dbReference type="PANTHER" id="PTHR37310">
    <property type="entry name" value="CYTOPLASMIC PROTEIN-RELATED"/>
    <property type="match status" value="1"/>
</dbReference>
<name>A0ABU3TNC4_9BACT</name>
<comment type="caution">
    <text evidence="1">The sequence shown here is derived from an EMBL/GenBank/DDBJ whole genome shotgun (WGS) entry which is preliminary data.</text>
</comment>
<proteinExistence type="predicted"/>
<dbReference type="Proteomes" id="UP001250698">
    <property type="component" value="Unassembled WGS sequence"/>
</dbReference>
<protein>
    <submittedName>
        <fullName evidence="1">Four-helix bundle copper-binding protein</fullName>
    </submittedName>
</protein>
<dbReference type="PANTHER" id="PTHR37310:SF1">
    <property type="entry name" value="CYTOPLASMIC PROTEIN"/>
    <property type="match status" value="1"/>
</dbReference>
<dbReference type="Gene3D" id="1.20.1270.360">
    <property type="match status" value="1"/>
</dbReference>
<dbReference type="RefSeq" id="WP_316000183.1">
    <property type="nucleotide sequence ID" value="NZ_JAWDJT010000020.1"/>
</dbReference>
<evidence type="ECO:0000313" key="1">
    <source>
        <dbReference type="EMBL" id="MDU0372828.1"/>
    </source>
</evidence>
<organism evidence="1 2">
    <name type="scientific">Hymenobacter endophyticus</name>
    <dbReference type="NCBI Taxonomy" id="3076335"/>
    <lineage>
        <taxon>Bacteria</taxon>
        <taxon>Pseudomonadati</taxon>
        <taxon>Bacteroidota</taxon>
        <taxon>Cytophagia</taxon>
        <taxon>Cytophagales</taxon>
        <taxon>Hymenobacteraceae</taxon>
        <taxon>Hymenobacter</taxon>
    </lineage>
</organism>
<reference evidence="1 2" key="1">
    <citation type="submission" date="2023-10" db="EMBL/GenBank/DDBJ databases">
        <title>Hymenobacter endophyticus sp. nov., an isolate from the leaf tissues of wheat.</title>
        <authorList>
            <person name="Dai Y."/>
        </authorList>
    </citation>
    <scope>NUCLEOTIDE SEQUENCE [LARGE SCALE GENOMIC DNA]</scope>
    <source>
        <strain evidence="1 2">ZK17L-C2</strain>
    </source>
</reference>
<dbReference type="Pfam" id="PF03860">
    <property type="entry name" value="Csp"/>
    <property type="match status" value="1"/>
</dbReference>
<keyword evidence="2" id="KW-1185">Reference proteome</keyword>
<gene>
    <name evidence="1" type="ORF">ROI90_20645</name>
</gene>
<dbReference type="InterPro" id="IPR005560">
    <property type="entry name" value="Csp_YhjQ"/>
</dbReference>
<accession>A0ABU3TNC4</accession>